<dbReference type="Proteomes" id="UP000002487">
    <property type="component" value="Chromosome"/>
</dbReference>
<keyword evidence="1" id="KW-1133">Transmembrane helix</keyword>
<evidence type="ECO:0000256" key="1">
    <source>
        <dbReference type="SAM" id="Phobius"/>
    </source>
</evidence>
<proteinExistence type="predicted"/>
<accession>Q8TK50</accession>
<gene>
    <name evidence="2" type="ordered locus">MA_3569</name>
</gene>
<dbReference type="EMBL" id="AE010299">
    <property type="protein sequence ID" value="AAM06930.1"/>
    <property type="molecule type" value="Genomic_DNA"/>
</dbReference>
<feature type="transmembrane region" description="Helical" evidence="1">
    <location>
        <begin position="66"/>
        <end position="84"/>
    </location>
</feature>
<name>Q8TK50_METAC</name>
<dbReference type="EnsemblBacteria" id="AAM06930">
    <property type="protein sequence ID" value="AAM06930"/>
    <property type="gene ID" value="MA_3569"/>
</dbReference>
<keyword evidence="3" id="KW-1185">Reference proteome</keyword>
<protein>
    <submittedName>
        <fullName evidence="2">Uncharacterized protein</fullName>
    </submittedName>
</protein>
<dbReference type="InParanoid" id="Q8TK50"/>
<evidence type="ECO:0000313" key="3">
    <source>
        <dbReference type="Proteomes" id="UP000002487"/>
    </source>
</evidence>
<dbReference type="KEGG" id="mac:MA_3569"/>
<dbReference type="AlphaFoldDB" id="Q8TK50"/>
<organism evidence="2 3">
    <name type="scientific">Methanosarcina acetivorans (strain ATCC 35395 / DSM 2834 / JCM 12185 / C2A)</name>
    <dbReference type="NCBI Taxonomy" id="188937"/>
    <lineage>
        <taxon>Archaea</taxon>
        <taxon>Methanobacteriati</taxon>
        <taxon>Methanobacteriota</taxon>
        <taxon>Stenosarchaea group</taxon>
        <taxon>Methanomicrobia</taxon>
        <taxon>Methanosarcinales</taxon>
        <taxon>Methanosarcinaceae</taxon>
        <taxon>Methanosarcina</taxon>
    </lineage>
</organism>
<evidence type="ECO:0000313" key="2">
    <source>
        <dbReference type="EMBL" id="AAM06930.1"/>
    </source>
</evidence>
<keyword evidence="1" id="KW-0812">Transmembrane</keyword>
<keyword evidence="1" id="KW-0472">Membrane</keyword>
<dbReference type="HOGENOM" id="CLU_2379371_0_0_2"/>
<sequence length="94" mass="10932">MKIRIISSLLIRFDLPDQVAGISFGYFHMLAAGYNLYQFPELGHIYLGPAGSPHFSKSVSLWKGHFFNLLLLICLIFHISIFKINNHYIWGYWI</sequence>
<reference evidence="2 3" key="1">
    <citation type="journal article" date="2002" name="Genome Res.">
        <title>The genome of Methanosarcina acetivorans reveals extensive metabolic and physiological diversity.</title>
        <authorList>
            <person name="Galagan J.E."/>
            <person name="Nusbaum C."/>
            <person name="Roy A."/>
            <person name="Endrizzi M.G."/>
            <person name="Macdonald P."/>
            <person name="FitzHugh W."/>
            <person name="Calvo S."/>
            <person name="Engels R."/>
            <person name="Smirnov S."/>
            <person name="Atnoor D."/>
            <person name="Brown A."/>
            <person name="Allen N."/>
            <person name="Naylor J."/>
            <person name="Stange-Thomann N."/>
            <person name="DeArellano K."/>
            <person name="Johnson R."/>
            <person name="Linton L."/>
            <person name="McEwan P."/>
            <person name="McKernan K."/>
            <person name="Talamas J."/>
            <person name="Tirrell A."/>
            <person name="Ye W."/>
            <person name="Zimmer A."/>
            <person name="Barber R.D."/>
            <person name="Cann I."/>
            <person name="Graham D.E."/>
            <person name="Grahame D.A."/>
            <person name="Guss A."/>
            <person name="Hedderich R."/>
            <person name="Ingram-Smith C."/>
            <person name="Kuettner C.H."/>
            <person name="Krzycki J.A."/>
            <person name="Leigh J.A."/>
            <person name="Li W."/>
            <person name="Liu J."/>
            <person name="Mukhopadhyay B."/>
            <person name="Reeve J.N."/>
            <person name="Smith K."/>
            <person name="Springer T.A."/>
            <person name="Umayam L.A."/>
            <person name="White O."/>
            <person name="White R.H."/>
            <person name="de Macario E.C."/>
            <person name="Ferry J.G."/>
            <person name="Jarrell K.F."/>
            <person name="Jing H."/>
            <person name="Macario A.J.L."/>
            <person name="Paulsen I."/>
            <person name="Pritchett M."/>
            <person name="Sowers K.R."/>
            <person name="Swanson R.V."/>
            <person name="Zinder S.H."/>
            <person name="Lander E."/>
            <person name="Metcalf W.W."/>
            <person name="Birren B."/>
        </authorList>
    </citation>
    <scope>NUCLEOTIDE SEQUENCE [LARGE SCALE GENOMIC DNA]</scope>
    <source>
        <strain evidence="3">ATCC 35395 / DSM 2834 / JCM 12185 / C2A</strain>
    </source>
</reference>